<sequence length="228" mass="26721">MLKNPHFYGSRLLEVDTKSGSGEIPSQPQHQEEVFGLITLFKHKIFDFGFTLQPTRSLFKMLVTKNEKKCMSIRRLYPQNFDHRRELKKLNHSILVNFLDLLDILIKCPDSTKRTDKIEDINILFINMHHLINEFRPHQARETVRVMLEMQKRQRHQVAERLERQEDEFSRLVREALASLPDNLDSDSKLLVPSPEELQLRPKNDASNSAEDKCSSLDRLMCNIVDAL</sequence>
<protein>
    <recommendedName>
        <fullName evidence="6">Mediator of RNA polymerase II transcription subunit 7</fullName>
    </recommendedName>
</protein>
<evidence type="ECO:0000313" key="9">
    <source>
        <dbReference type="Proteomes" id="UP000324222"/>
    </source>
</evidence>
<dbReference type="Pfam" id="PF05983">
    <property type="entry name" value="Med7"/>
    <property type="match status" value="1"/>
</dbReference>
<dbReference type="InterPro" id="IPR037212">
    <property type="entry name" value="Med7/Med21-like"/>
</dbReference>
<dbReference type="InterPro" id="IPR044888">
    <property type="entry name" value="Mediatior_Med7_sf"/>
</dbReference>
<dbReference type="GO" id="GO:0016592">
    <property type="term" value="C:mediator complex"/>
    <property type="evidence" value="ECO:0007669"/>
    <property type="project" value="InterPro"/>
</dbReference>
<feature type="coiled-coil region" evidence="7">
    <location>
        <begin position="148"/>
        <end position="179"/>
    </location>
</feature>
<comment type="similarity">
    <text evidence="2 6">Belongs to the Mediator complex subunit 7 family.</text>
</comment>
<accession>A0A5B7EHT5</accession>
<dbReference type="SUPFAM" id="SSF140718">
    <property type="entry name" value="Mediator hinge subcomplex-like"/>
    <property type="match status" value="1"/>
</dbReference>
<comment type="subcellular location">
    <subcellularLocation>
        <location evidence="1 6">Nucleus</location>
    </subcellularLocation>
</comment>
<reference evidence="8 9" key="1">
    <citation type="submission" date="2019-05" db="EMBL/GenBank/DDBJ databases">
        <title>Another draft genome of Portunus trituberculatus and its Hox gene families provides insights of decapod evolution.</title>
        <authorList>
            <person name="Jeong J.-H."/>
            <person name="Song I."/>
            <person name="Kim S."/>
            <person name="Choi T."/>
            <person name="Kim D."/>
            <person name="Ryu S."/>
            <person name="Kim W."/>
        </authorList>
    </citation>
    <scope>NUCLEOTIDE SEQUENCE [LARGE SCALE GENOMIC DNA]</scope>
    <source>
        <tissue evidence="8">Muscle</tissue>
    </source>
</reference>
<name>A0A5B7EHT5_PORTR</name>
<dbReference type="OrthoDB" id="10253553at2759"/>
<keyword evidence="3 6" id="KW-0805">Transcription regulation</keyword>
<evidence type="ECO:0000256" key="1">
    <source>
        <dbReference type="ARBA" id="ARBA00004123"/>
    </source>
</evidence>
<comment type="function">
    <text evidence="6">Component of the Mediator complex, a coactivator involved in the regulated transcription of nearly all RNA polymerase II-dependent genes. Mediator functions as a bridge to convey information from gene-specific regulatory proteins to the basal RNA polymerase II transcription machinery.</text>
</comment>
<organism evidence="8 9">
    <name type="scientific">Portunus trituberculatus</name>
    <name type="common">Swimming crab</name>
    <name type="synonym">Neptunus trituberculatus</name>
    <dbReference type="NCBI Taxonomy" id="210409"/>
    <lineage>
        <taxon>Eukaryota</taxon>
        <taxon>Metazoa</taxon>
        <taxon>Ecdysozoa</taxon>
        <taxon>Arthropoda</taxon>
        <taxon>Crustacea</taxon>
        <taxon>Multicrustacea</taxon>
        <taxon>Malacostraca</taxon>
        <taxon>Eumalacostraca</taxon>
        <taxon>Eucarida</taxon>
        <taxon>Decapoda</taxon>
        <taxon>Pleocyemata</taxon>
        <taxon>Brachyura</taxon>
        <taxon>Eubrachyura</taxon>
        <taxon>Portunoidea</taxon>
        <taxon>Portunidae</taxon>
        <taxon>Portuninae</taxon>
        <taxon>Portunus</taxon>
    </lineage>
</organism>
<evidence type="ECO:0000256" key="4">
    <source>
        <dbReference type="ARBA" id="ARBA00023163"/>
    </source>
</evidence>
<comment type="subunit">
    <text evidence="6">Component of the Mediator complex.</text>
</comment>
<dbReference type="GO" id="GO:0006357">
    <property type="term" value="P:regulation of transcription by RNA polymerase II"/>
    <property type="evidence" value="ECO:0007669"/>
    <property type="project" value="InterPro"/>
</dbReference>
<evidence type="ECO:0000256" key="6">
    <source>
        <dbReference type="RuleBase" id="RU364060"/>
    </source>
</evidence>
<evidence type="ECO:0000313" key="8">
    <source>
        <dbReference type="EMBL" id="MPC32603.1"/>
    </source>
</evidence>
<dbReference type="EMBL" id="VSRR010002659">
    <property type="protein sequence ID" value="MPC32603.1"/>
    <property type="molecule type" value="Genomic_DNA"/>
</dbReference>
<keyword evidence="4 6" id="KW-0804">Transcription</keyword>
<keyword evidence="5 6" id="KW-0539">Nucleus</keyword>
<keyword evidence="6" id="KW-0010">Activator</keyword>
<dbReference type="GO" id="GO:0070847">
    <property type="term" value="C:core mediator complex"/>
    <property type="evidence" value="ECO:0007669"/>
    <property type="project" value="TreeGrafter"/>
</dbReference>
<gene>
    <name evidence="8" type="primary">MED7_0</name>
    <name evidence="8" type="ORF">E2C01_025921</name>
</gene>
<keyword evidence="9" id="KW-1185">Reference proteome</keyword>
<evidence type="ECO:0000256" key="7">
    <source>
        <dbReference type="SAM" id="Coils"/>
    </source>
</evidence>
<dbReference type="Proteomes" id="UP000324222">
    <property type="component" value="Unassembled WGS sequence"/>
</dbReference>
<keyword evidence="7" id="KW-0175">Coiled coil</keyword>
<evidence type="ECO:0000256" key="2">
    <source>
        <dbReference type="ARBA" id="ARBA00009994"/>
    </source>
</evidence>
<evidence type="ECO:0000256" key="3">
    <source>
        <dbReference type="ARBA" id="ARBA00023015"/>
    </source>
</evidence>
<dbReference type="PANTHER" id="PTHR21428:SF11">
    <property type="entry name" value="MEDIATOR OF RNA POLYMERASE II TRANSCRIPTION SUBUNIT 7"/>
    <property type="match status" value="1"/>
</dbReference>
<comment type="caution">
    <text evidence="8">The sequence shown here is derived from an EMBL/GenBank/DDBJ whole genome shotgun (WGS) entry which is preliminary data.</text>
</comment>
<evidence type="ECO:0000256" key="5">
    <source>
        <dbReference type="ARBA" id="ARBA00023242"/>
    </source>
</evidence>
<dbReference type="GO" id="GO:0003712">
    <property type="term" value="F:transcription coregulator activity"/>
    <property type="evidence" value="ECO:0007669"/>
    <property type="project" value="InterPro"/>
</dbReference>
<dbReference type="AlphaFoldDB" id="A0A5B7EHT5"/>
<dbReference type="Gene3D" id="6.10.140.200">
    <property type="match status" value="1"/>
</dbReference>
<dbReference type="InterPro" id="IPR009244">
    <property type="entry name" value="Mediatior_Med7"/>
</dbReference>
<proteinExistence type="inferred from homology"/>
<dbReference type="PANTHER" id="PTHR21428">
    <property type="entry name" value="MEDIATOR OF RNA POLYMERASE II TRANSCRIPTION SUBUNIT 7"/>
    <property type="match status" value="1"/>
</dbReference>